<gene>
    <name evidence="3" type="ORF">A4X09_0g1169</name>
</gene>
<feature type="region of interest" description="Disordered" evidence="1">
    <location>
        <begin position="657"/>
        <end position="728"/>
    </location>
</feature>
<feature type="domain" description="F-box" evidence="2">
    <location>
        <begin position="19"/>
        <end position="66"/>
    </location>
</feature>
<dbReference type="EMBL" id="LWDG02000025">
    <property type="protein sequence ID" value="KAE8271201.1"/>
    <property type="molecule type" value="Genomic_DNA"/>
</dbReference>
<dbReference type="Pfam" id="PF12937">
    <property type="entry name" value="F-box-like"/>
    <property type="match status" value="1"/>
</dbReference>
<feature type="compositionally biased region" description="Low complexity" evidence="1">
    <location>
        <begin position="543"/>
        <end position="552"/>
    </location>
</feature>
<accession>A0A8X7NC57</accession>
<reference evidence="3" key="1">
    <citation type="submission" date="2016-04" db="EMBL/GenBank/DDBJ databases">
        <authorList>
            <person name="Nguyen H.D."/>
            <person name="Samba Siva P."/>
            <person name="Cullis J."/>
            <person name="Levesque C.A."/>
            <person name="Hambleton S."/>
        </authorList>
    </citation>
    <scope>NUCLEOTIDE SEQUENCE</scope>
    <source>
        <strain evidence="3">DAOMC 236422</strain>
    </source>
</reference>
<dbReference type="CDD" id="cd09917">
    <property type="entry name" value="F-box_SF"/>
    <property type="match status" value="1"/>
</dbReference>
<dbReference type="InterPro" id="IPR001810">
    <property type="entry name" value="F-box_dom"/>
</dbReference>
<feature type="compositionally biased region" description="Pro residues" evidence="1">
    <location>
        <begin position="553"/>
        <end position="567"/>
    </location>
</feature>
<proteinExistence type="predicted"/>
<evidence type="ECO:0000313" key="3">
    <source>
        <dbReference type="EMBL" id="KAE8271201.1"/>
    </source>
</evidence>
<feature type="compositionally biased region" description="Basic and acidic residues" evidence="1">
    <location>
        <begin position="345"/>
        <end position="354"/>
    </location>
</feature>
<feature type="region of interest" description="Disordered" evidence="1">
    <location>
        <begin position="261"/>
        <end position="287"/>
    </location>
</feature>
<feature type="compositionally biased region" description="Polar residues" evidence="1">
    <location>
        <begin position="577"/>
        <end position="596"/>
    </location>
</feature>
<comment type="caution">
    <text evidence="3">The sequence shown here is derived from an EMBL/GenBank/DDBJ whole genome shotgun (WGS) entry which is preliminary data.</text>
</comment>
<dbReference type="PROSITE" id="PS50181">
    <property type="entry name" value="FBOX"/>
    <property type="match status" value="1"/>
</dbReference>
<dbReference type="AlphaFoldDB" id="A0A8X7NC57"/>
<evidence type="ECO:0000313" key="4">
    <source>
        <dbReference type="Proteomes" id="UP000078113"/>
    </source>
</evidence>
<protein>
    <recommendedName>
        <fullName evidence="2">F-box domain-containing protein</fullName>
    </recommendedName>
</protein>
<feature type="compositionally biased region" description="Basic and acidic residues" evidence="1">
    <location>
        <begin position="752"/>
        <end position="766"/>
    </location>
</feature>
<feature type="region of interest" description="Disordered" evidence="1">
    <location>
        <begin position="752"/>
        <end position="891"/>
    </location>
</feature>
<dbReference type="Proteomes" id="UP000078113">
    <property type="component" value="Unassembled WGS sequence"/>
</dbReference>
<dbReference type="Gene3D" id="1.20.1280.50">
    <property type="match status" value="1"/>
</dbReference>
<feature type="compositionally biased region" description="Gly residues" evidence="1">
    <location>
        <begin position="710"/>
        <end position="723"/>
    </location>
</feature>
<dbReference type="InterPro" id="IPR036047">
    <property type="entry name" value="F-box-like_dom_sf"/>
</dbReference>
<feature type="compositionally biased region" description="Polar residues" evidence="1">
    <location>
        <begin position="441"/>
        <end position="460"/>
    </location>
</feature>
<feature type="compositionally biased region" description="Acidic residues" evidence="1">
    <location>
        <begin position="355"/>
        <end position="377"/>
    </location>
</feature>
<organism evidence="3 4">
    <name type="scientific">Tilletia walkeri</name>
    <dbReference type="NCBI Taxonomy" id="117179"/>
    <lineage>
        <taxon>Eukaryota</taxon>
        <taxon>Fungi</taxon>
        <taxon>Dikarya</taxon>
        <taxon>Basidiomycota</taxon>
        <taxon>Ustilaginomycotina</taxon>
        <taxon>Exobasidiomycetes</taxon>
        <taxon>Tilletiales</taxon>
        <taxon>Tilletiaceae</taxon>
        <taxon>Tilletia</taxon>
    </lineage>
</organism>
<evidence type="ECO:0000256" key="1">
    <source>
        <dbReference type="SAM" id="MobiDB-lite"/>
    </source>
</evidence>
<name>A0A8X7NC57_9BASI</name>
<keyword evidence="4" id="KW-1185">Reference proteome</keyword>
<feature type="compositionally biased region" description="Polar residues" evidence="1">
    <location>
        <begin position="674"/>
        <end position="684"/>
    </location>
</feature>
<feature type="region of interest" description="Disordered" evidence="1">
    <location>
        <begin position="416"/>
        <end position="642"/>
    </location>
</feature>
<feature type="compositionally biased region" description="Low complexity" evidence="1">
    <location>
        <begin position="267"/>
        <end position="278"/>
    </location>
</feature>
<feature type="compositionally biased region" description="Low complexity" evidence="1">
    <location>
        <begin position="685"/>
        <end position="709"/>
    </location>
</feature>
<feature type="compositionally biased region" description="Low complexity" evidence="1">
    <location>
        <begin position="420"/>
        <end position="435"/>
    </location>
</feature>
<feature type="region of interest" description="Disordered" evidence="1">
    <location>
        <begin position="345"/>
        <end position="396"/>
    </location>
</feature>
<evidence type="ECO:0000259" key="2">
    <source>
        <dbReference type="PROSITE" id="PS50181"/>
    </source>
</evidence>
<feature type="compositionally biased region" description="Acidic residues" evidence="1">
    <location>
        <begin position="858"/>
        <end position="870"/>
    </location>
</feature>
<feature type="compositionally biased region" description="Low complexity" evidence="1">
    <location>
        <begin position="598"/>
        <end position="617"/>
    </location>
</feature>
<feature type="compositionally biased region" description="Polar residues" evidence="1">
    <location>
        <begin position="785"/>
        <end position="805"/>
    </location>
</feature>
<dbReference type="SUPFAM" id="SSF81383">
    <property type="entry name" value="F-box domain"/>
    <property type="match status" value="1"/>
</dbReference>
<sequence>MADSGSGSPTRLAVSETLTAARAQLPPEILSAIFQHLDPHTLFTSVRAISRQWRKEVETSLLPSQFASGRWKVGLRIASAAASENAVPRPVHASGTSERAVMEAQIEAANAAVLDNPDLAIARLRDMLNTPGTLESQLPLPGPRPPSIVTIPLSFVEYDRTTASLRFTSDAWHAITNSSRNRSELLGCTFHIVWNEAGKNNLETAKPDPQNYWLTKFYLSQGDSSAIAPEAIAHDGYDSPIPTRLVATTLAPRVLAARNTTASADESSSQLAASQTAAPFTTAAQSRLAPPNISASNAAEPPAGPLDWSDASQQYLHLRTLALGIEFFTRPSARANLLTRKLEAERERRLRGESSDEDEDDDEEEEEEESDSDEEVEALQSQCEKGHDSLSSSISSLSLSRHGSALKLNDLEKAAAGVTSASYQPSKSNSNSASGSGSGATTAYRTAIQSASQSGTSTPIRLNGNAVPNLKPPTYADFARAAAKGAQNKHNSGPIRPAAMRAPGVAGSPRASKMLGSPHSPAGGSSQLRKEVDLGKGKAKLLTPFSTPFSGTPFPPSSPVPSRPGTPGPGLGKGKGQQSTKDIQRTENGSSSTLAMGSTLRNQSSTTQTSSSTPLRSGATSSGPPSLAPPGTPEPLRLGPRVPRAHFHAVVLPAEHFSPNGSAASSPRLGPSAAPSNGNLTSPIARSSSLGGSARRPAPNGNASATPSGSGNGGGSTGSGSGIGMPPASFFAAKRAATRGTWDERLVGQAEAEFRRSKREQEENSEKASGSAETPDSGEGETGPSRATTEVPSSLNTNAGRSSTLSEHDQDDDPDVNHGSVWRSGDVYARGQWRHADRVPGEDATTSDQNGSMGAADNEAEGEQNGDGTDEGGQAAAADDVPSGIQWTWTR</sequence>
<reference evidence="3" key="2">
    <citation type="journal article" date="2019" name="IMA Fungus">
        <title>Genome sequencing and comparison of five Tilletia species to identify candidate genes for the detection of regulated species infecting wheat.</title>
        <authorList>
            <person name="Nguyen H.D.T."/>
            <person name="Sultana T."/>
            <person name="Kesanakurti P."/>
            <person name="Hambleton S."/>
        </authorList>
    </citation>
    <scope>NUCLEOTIDE SEQUENCE</scope>
    <source>
        <strain evidence="3">DAOMC 236422</strain>
    </source>
</reference>